<proteinExistence type="predicted"/>
<evidence type="ECO:0000313" key="1">
    <source>
        <dbReference type="EMBL" id="ARF67437.1"/>
    </source>
</evidence>
<dbReference type="RefSeq" id="WP_023484282.1">
    <property type="nucleotide sequence ID" value="NZ_CP019794.1"/>
</dbReference>
<protein>
    <submittedName>
        <fullName evidence="1">Uncharacterized protein</fullName>
    </submittedName>
</protein>
<dbReference type="GeneID" id="64219948"/>
<evidence type="ECO:0000313" key="2">
    <source>
        <dbReference type="Proteomes" id="UP000192727"/>
    </source>
</evidence>
<name>A0A1U9YJM0_9BACL</name>
<accession>A0A1U9YJM0</accession>
<reference evidence="1 2" key="1">
    <citation type="submission" date="2017-03" db="EMBL/GenBank/DDBJ databases">
        <title>Paenibacillus larvae genome sequencing.</title>
        <authorList>
            <person name="Dingman D.W."/>
        </authorList>
    </citation>
    <scope>NUCLEOTIDE SEQUENCE [LARGE SCALE GENOMIC DNA]</scope>
    <source>
        <strain evidence="1 2">SAG 10367</strain>
    </source>
</reference>
<organism evidence="1 2">
    <name type="scientific">Paenibacillus larvae subsp. pulvifaciens</name>
    <dbReference type="NCBI Taxonomy" id="1477"/>
    <lineage>
        <taxon>Bacteria</taxon>
        <taxon>Bacillati</taxon>
        <taxon>Bacillota</taxon>
        <taxon>Bacilli</taxon>
        <taxon>Bacillales</taxon>
        <taxon>Paenibacillaceae</taxon>
        <taxon>Paenibacillus</taxon>
    </lineage>
</organism>
<dbReference type="EMBL" id="CP020557">
    <property type="protein sequence ID" value="ARF67437.1"/>
    <property type="molecule type" value="Genomic_DNA"/>
</dbReference>
<dbReference type="AlphaFoldDB" id="A0A1U9YJM0"/>
<dbReference type="Proteomes" id="UP000192727">
    <property type="component" value="Chromosome"/>
</dbReference>
<sequence>MRKKITGPVIKIVVTVLICLWPLSQLFHFFQGKANEKDAGYLLFQVSLFQMELLNSYLQDPGRIEQTTQLDPLKQVLYSATYSHERLVAAFGEKHIPSLRSLSELMQAILRMQIGGGRALKKEETRALQEAAKLYGIMYESYQKLVSPNGSPISSNGKALSEADNQLAKLLEKKLRE</sequence>
<gene>
    <name evidence="1" type="ORF">B7C51_05815</name>
</gene>